<dbReference type="EMBL" id="BK015814">
    <property type="protein sequence ID" value="DAE26327.1"/>
    <property type="molecule type" value="Genomic_DNA"/>
</dbReference>
<evidence type="ECO:0000313" key="1">
    <source>
        <dbReference type="EMBL" id="DAE26327.1"/>
    </source>
</evidence>
<accession>A0A8S5R4D0</accession>
<sequence length="37" mass="4217">MNRKRPPKRIRKLALKRAIAEIRAKYGAKAILKGDGK</sequence>
<reference evidence="1" key="1">
    <citation type="journal article" date="2021" name="Proc. Natl. Acad. Sci. U.S.A.">
        <title>A Catalog of Tens of Thousands of Viruses from Human Metagenomes Reveals Hidden Associations with Chronic Diseases.</title>
        <authorList>
            <person name="Tisza M.J."/>
            <person name="Buck C.B."/>
        </authorList>
    </citation>
    <scope>NUCLEOTIDE SEQUENCE</scope>
    <source>
        <strain evidence="1">Ct2798</strain>
    </source>
</reference>
<proteinExistence type="predicted"/>
<name>A0A8S5R4D0_9CAUD</name>
<protein>
    <submittedName>
        <fullName evidence="1">Uncharacterized protein</fullName>
    </submittedName>
</protein>
<organism evidence="1">
    <name type="scientific">Myoviridae sp. ct2798</name>
    <dbReference type="NCBI Taxonomy" id="2827285"/>
    <lineage>
        <taxon>Viruses</taxon>
        <taxon>Duplodnaviria</taxon>
        <taxon>Heunggongvirae</taxon>
        <taxon>Uroviricota</taxon>
        <taxon>Caudoviricetes</taxon>
    </lineage>
</organism>